<evidence type="ECO:0000313" key="2">
    <source>
        <dbReference type="EMBL" id="GHE71307.1"/>
    </source>
</evidence>
<dbReference type="RefSeq" id="WP_189631016.1">
    <property type="nucleotide sequence ID" value="NZ_BNAG01000004.1"/>
</dbReference>
<gene>
    <name evidence="2" type="ORF">GCM10011340_29050</name>
</gene>
<dbReference type="CDD" id="cd06588">
    <property type="entry name" value="PhnB_like"/>
    <property type="match status" value="1"/>
</dbReference>
<accession>A0ABQ3I854</accession>
<sequence length="146" mass="16641">MASVSTYLNFERETEAAFNFYKSVFGGEFSGEGIMRMGDIPSDPEMPQLTEADKQLVMHVELRIMDCHSLMGTDAPKSMGFDLQQGNNVYINLQPDTRKETQRLFKELSANGKVTMELQDMFWGDYFGSCIDKFGVQWMFNCAEKA</sequence>
<dbReference type="Proteomes" id="UP000658258">
    <property type="component" value="Unassembled WGS sequence"/>
</dbReference>
<proteinExistence type="predicted"/>
<dbReference type="EMBL" id="BNAG01000004">
    <property type="protein sequence ID" value="GHE71307.1"/>
    <property type="molecule type" value="Genomic_DNA"/>
</dbReference>
<reference evidence="3" key="1">
    <citation type="journal article" date="2019" name="Int. J. Syst. Evol. Microbiol.">
        <title>The Global Catalogue of Microorganisms (GCM) 10K type strain sequencing project: providing services to taxonomists for standard genome sequencing and annotation.</title>
        <authorList>
            <consortium name="The Broad Institute Genomics Platform"/>
            <consortium name="The Broad Institute Genome Sequencing Center for Infectious Disease"/>
            <person name="Wu L."/>
            <person name="Ma J."/>
        </authorList>
    </citation>
    <scope>NUCLEOTIDE SEQUENCE [LARGE SCALE GENOMIC DNA]</scope>
    <source>
        <strain evidence="3">CGMCC 1.15111</strain>
    </source>
</reference>
<protein>
    <submittedName>
        <fullName evidence="2">VOC family protein</fullName>
    </submittedName>
</protein>
<comment type="caution">
    <text evidence="2">The sequence shown here is derived from an EMBL/GenBank/DDBJ whole genome shotgun (WGS) entry which is preliminary data.</text>
</comment>
<dbReference type="PANTHER" id="PTHR33990:SF1">
    <property type="entry name" value="PROTEIN YJDN"/>
    <property type="match status" value="1"/>
</dbReference>
<dbReference type="Pfam" id="PF06983">
    <property type="entry name" value="3-dmu-9_3-mt"/>
    <property type="match status" value="1"/>
</dbReference>
<dbReference type="Gene3D" id="3.10.180.10">
    <property type="entry name" value="2,3-Dihydroxybiphenyl 1,2-Dioxygenase, domain 1"/>
    <property type="match status" value="1"/>
</dbReference>
<dbReference type="PANTHER" id="PTHR33990">
    <property type="entry name" value="PROTEIN YJDN-RELATED"/>
    <property type="match status" value="1"/>
</dbReference>
<name>A0ABQ3I854_9BACT</name>
<dbReference type="InterPro" id="IPR029068">
    <property type="entry name" value="Glyas_Bleomycin-R_OHBP_Dase"/>
</dbReference>
<keyword evidence="3" id="KW-1185">Reference proteome</keyword>
<feature type="domain" description="PhnB-like" evidence="1">
    <location>
        <begin position="4"/>
        <end position="138"/>
    </location>
</feature>
<evidence type="ECO:0000313" key="3">
    <source>
        <dbReference type="Proteomes" id="UP000658258"/>
    </source>
</evidence>
<organism evidence="2 3">
    <name type="scientific">Roseivirga thermotolerans</name>
    <dbReference type="NCBI Taxonomy" id="1758176"/>
    <lineage>
        <taxon>Bacteria</taxon>
        <taxon>Pseudomonadati</taxon>
        <taxon>Bacteroidota</taxon>
        <taxon>Cytophagia</taxon>
        <taxon>Cytophagales</taxon>
        <taxon>Roseivirgaceae</taxon>
        <taxon>Roseivirga</taxon>
    </lineage>
</organism>
<evidence type="ECO:0000259" key="1">
    <source>
        <dbReference type="Pfam" id="PF06983"/>
    </source>
</evidence>
<dbReference type="SUPFAM" id="SSF54593">
    <property type="entry name" value="Glyoxalase/Bleomycin resistance protein/Dihydroxybiphenyl dioxygenase"/>
    <property type="match status" value="1"/>
</dbReference>
<dbReference type="InterPro" id="IPR028973">
    <property type="entry name" value="PhnB-like"/>
</dbReference>